<gene>
    <name evidence="4" type="ORF">TGAMA5MH_05350</name>
</gene>
<evidence type="ECO:0000256" key="2">
    <source>
        <dbReference type="SAM" id="SignalP"/>
    </source>
</evidence>
<dbReference type="Pfam" id="PF02469">
    <property type="entry name" value="Fasciclin"/>
    <property type="match status" value="1"/>
</dbReference>
<evidence type="ECO:0000313" key="4">
    <source>
        <dbReference type="EMBL" id="PNP42609.1"/>
    </source>
</evidence>
<dbReference type="OrthoDB" id="286301at2759"/>
<dbReference type="PANTHER" id="PTHR10900:SF77">
    <property type="entry name" value="FI19380P1"/>
    <property type="match status" value="1"/>
</dbReference>
<keyword evidence="2" id="KW-0732">Signal</keyword>
<dbReference type="Proteomes" id="UP000236546">
    <property type="component" value="Unassembled WGS sequence"/>
</dbReference>
<feature type="compositionally biased region" description="Polar residues" evidence="1">
    <location>
        <begin position="96"/>
        <end position="110"/>
    </location>
</feature>
<dbReference type="PROSITE" id="PS50213">
    <property type="entry name" value="FAS1"/>
    <property type="match status" value="1"/>
</dbReference>
<feature type="region of interest" description="Disordered" evidence="1">
    <location>
        <begin position="95"/>
        <end position="129"/>
    </location>
</feature>
<dbReference type="InterPro" id="IPR000782">
    <property type="entry name" value="FAS1_domain"/>
</dbReference>
<feature type="domain" description="FAS1" evidence="3">
    <location>
        <begin position="182"/>
        <end position="308"/>
    </location>
</feature>
<dbReference type="InterPro" id="IPR050904">
    <property type="entry name" value="Adhesion/Biosynth-related"/>
</dbReference>
<accession>A0A2K0TAQ9</accession>
<organism evidence="4 5">
    <name type="scientific">Trichoderma gamsii</name>
    <dbReference type="NCBI Taxonomy" id="398673"/>
    <lineage>
        <taxon>Eukaryota</taxon>
        <taxon>Fungi</taxon>
        <taxon>Dikarya</taxon>
        <taxon>Ascomycota</taxon>
        <taxon>Pezizomycotina</taxon>
        <taxon>Sordariomycetes</taxon>
        <taxon>Hypocreomycetidae</taxon>
        <taxon>Hypocreales</taxon>
        <taxon>Hypocreaceae</taxon>
        <taxon>Trichoderma</taxon>
    </lineage>
</organism>
<evidence type="ECO:0000256" key="1">
    <source>
        <dbReference type="SAM" id="MobiDB-lite"/>
    </source>
</evidence>
<dbReference type="SUPFAM" id="SSF82153">
    <property type="entry name" value="FAS1 domain"/>
    <property type="match status" value="1"/>
</dbReference>
<feature type="chain" id="PRO_5014418412" description="FAS1 domain-containing protein" evidence="2">
    <location>
        <begin position="20"/>
        <end position="343"/>
    </location>
</feature>
<evidence type="ECO:0000313" key="5">
    <source>
        <dbReference type="Proteomes" id="UP000236546"/>
    </source>
</evidence>
<sequence>MRGQPLAALLLGLSSSVFAEPLIDVLVASGAANFATYIQSDPDVLAKYLSGQIQTVFAPSDLVPPPASLSRRAPSPADVAKAEIQGSEDLADLKTASGSEPGSVIPTGTDSAGLGGQPQVVTSDTRPANVTNPTRRWASSTNLTGPSLLRISSGLGNIANIIHADIPFDHGFIHITDNYFTLPVSISSTVQALGQTTFSSLISGSNITKSLESTQFATVFLPSNAAFAAASVGPTVSSSTASLISNHVVAGFAGYLPVLKDGTALTTQKGESLVISIRNGIYYVNGAKIIQANIITENGVVHIIDKVLSTSSPPPLSSGGILSKTTSFMCVIGAVAGAVMAQL</sequence>
<name>A0A2K0TAQ9_9HYPO</name>
<protein>
    <recommendedName>
        <fullName evidence="3">FAS1 domain-containing protein</fullName>
    </recommendedName>
</protein>
<dbReference type="GO" id="GO:0000329">
    <property type="term" value="C:fungal-type vacuole membrane"/>
    <property type="evidence" value="ECO:0007669"/>
    <property type="project" value="TreeGrafter"/>
</dbReference>
<feature type="signal peptide" evidence="2">
    <location>
        <begin position="1"/>
        <end position="19"/>
    </location>
</feature>
<evidence type="ECO:0000259" key="3">
    <source>
        <dbReference type="PROSITE" id="PS50213"/>
    </source>
</evidence>
<comment type="caution">
    <text evidence="4">The sequence shown here is derived from an EMBL/GenBank/DDBJ whole genome shotgun (WGS) entry which is preliminary data.</text>
</comment>
<dbReference type="Gene3D" id="2.30.180.10">
    <property type="entry name" value="FAS1 domain"/>
    <property type="match status" value="1"/>
</dbReference>
<proteinExistence type="predicted"/>
<dbReference type="GO" id="GO:0016236">
    <property type="term" value="P:macroautophagy"/>
    <property type="evidence" value="ECO:0007669"/>
    <property type="project" value="TreeGrafter"/>
</dbReference>
<dbReference type="AlphaFoldDB" id="A0A2K0TAQ9"/>
<reference evidence="4 5" key="1">
    <citation type="submission" date="2017-02" db="EMBL/GenBank/DDBJ databases">
        <title>Genomes of Trichoderma spp. with biocontrol activity.</title>
        <authorList>
            <person name="Gardiner D."/>
            <person name="Kazan K."/>
            <person name="Vos C."/>
            <person name="Harvey P."/>
        </authorList>
    </citation>
    <scope>NUCLEOTIDE SEQUENCE [LARGE SCALE GENOMIC DNA]</scope>
    <source>
        <strain evidence="4 5">A5MH</strain>
    </source>
</reference>
<dbReference type="PANTHER" id="PTHR10900">
    <property type="entry name" value="PERIOSTIN-RELATED"/>
    <property type="match status" value="1"/>
</dbReference>
<dbReference type="EMBL" id="MTYH01000050">
    <property type="protein sequence ID" value="PNP42609.1"/>
    <property type="molecule type" value="Genomic_DNA"/>
</dbReference>
<feature type="compositionally biased region" description="Polar residues" evidence="1">
    <location>
        <begin position="119"/>
        <end position="129"/>
    </location>
</feature>
<dbReference type="InterPro" id="IPR036378">
    <property type="entry name" value="FAS1_dom_sf"/>
</dbReference>
<dbReference type="SMART" id="SM00554">
    <property type="entry name" value="FAS1"/>
    <property type="match status" value="1"/>
</dbReference>